<keyword evidence="1" id="KW-0472">Membrane</keyword>
<reference evidence="2 3" key="1">
    <citation type="submission" date="2015-01" db="EMBL/GenBank/DDBJ databases">
        <title>Lifestyle Evolution in Cyanobacterial Symbionts of Sponges.</title>
        <authorList>
            <person name="Burgsdorf I."/>
            <person name="Slaby B.M."/>
            <person name="Handley K.M."/>
            <person name="Haber M."/>
            <person name="Blom J."/>
            <person name="Marshall C.W."/>
            <person name="Gilbert J.A."/>
            <person name="Hentschel U."/>
            <person name="Steindler L."/>
        </authorList>
    </citation>
    <scope>NUCLEOTIDE SEQUENCE [LARGE SCALE GENOMIC DNA]</scope>
    <source>
        <strain evidence="2">142</strain>
    </source>
</reference>
<dbReference type="EMBL" id="JXUO01000099">
    <property type="protein sequence ID" value="KKZ14928.1"/>
    <property type="molecule type" value="Genomic_DNA"/>
</dbReference>
<keyword evidence="1" id="KW-0812">Transmembrane</keyword>
<accession>A0A6N3XBS5</accession>
<dbReference type="AlphaFoldDB" id="A0A6N3XBS5"/>
<evidence type="ECO:0000256" key="1">
    <source>
        <dbReference type="SAM" id="Phobius"/>
    </source>
</evidence>
<comment type="caution">
    <text evidence="2">The sequence shown here is derived from an EMBL/GenBank/DDBJ whole genome shotgun (WGS) entry which is preliminary data.</text>
</comment>
<protein>
    <submittedName>
        <fullName evidence="2">Uncharacterized protein</fullName>
    </submittedName>
</protein>
<evidence type="ECO:0000313" key="3">
    <source>
        <dbReference type="Proteomes" id="UP000035054"/>
    </source>
</evidence>
<proteinExistence type="predicted"/>
<keyword evidence="1" id="KW-1133">Transmembrane helix</keyword>
<sequence>MKTRVLVNGLLLIHGFVSMALLLAPMPGMTMPRTEAEVQQLLDAIAQELSGKDLVGELIRERRAWATAASRPAKDRT</sequence>
<organism evidence="2 3">
    <name type="scientific">Candidatus Synechococcus spongiarum 142</name>
    <dbReference type="NCBI Taxonomy" id="1608213"/>
    <lineage>
        <taxon>Bacteria</taxon>
        <taxon>Bacillati</taxon>
        <taxon>Cyanobacteriota</taxon>
        <taxon>Cyanophyceae</taxon>
        <taxon>Synechococcales</taxon>
        <taxon>Synechococcaceae</taxon>
        <taxon>Synechococcus</taxon>
    </lineage>
</organism>
<dbReference type="Proteomes" id="UP000035054">
    <property type="component" value="Unassembled WGS sequence"/>
</dbReference>
<gene>
    <name evidence="2" type="ORF">TH68_03165</name>
</gene>
<feature type="transmembrane region" description="Helical" evidence="1">
    <location>
        <begin position="6"/>
        <end position="24"/>
    </location>
</feature>
<evidence type="ECO:0000313" key="2">
    <source>
        <dbReference type="EMBL" id="KKZ14928.1"/>
    </source>
</evidence>
<name>A0A6N3XBS5_9SYNE</name>